<dbReference type="STRING" id="863239.GCA_000213935_02673"/>
<keyword evidence="5 9" id="KW-1133">Transmembrane helix</keyword>
<dbReference type="EMBL" id="DQID01000123">
    <property type="protein sequence ID" value="HCT14035.1"/>
    <property type="molecule type" value="Genomic_DNA"/>
</dbReference>
<feature type="transmembrane region" description="Helical" evidence="9">
    <location>
        <begin position="466"/>
        <end position="484"/>
    </location>
</feature>
<comment type="subcellular location">
    <subcellularLocation>
        <location evidence="1">Membrane</location>
        <topology evidence="1">Multi-pass membrane protein</topology>
    </subcellularLocation>
</comment>
<feature type="transmembrane region" description="Helical" evidence="9">
    <location>
        <begin position="496"/>
        <end position="517"/>
    </location>
</feature>
<dbReference type="GO" id="GO:0016757">
    <property type="term" value="F:glycosyltransferase activity"/>
    <property type="evidence" value="ECO:0007669"/>
    <property type="project" value="UniProtKB-KW"/>
</dbReference>
<evidence type="ECO:0000256" key="4">
    <source>
        <dbReference type="ARBA" id="ARBA00022692"/>
    </source>
</evidence>
<feature type="transmembrane region" description="Helical" evidence="9">
    <location>
        <begin position="300"/>
        <end position="317"/>
    </location>
</feature>
<dbReference type="NCBIfam" id="NF038066">
    <property type="entry name" value="MptB"/>
    <property type="match status" value="1"/>
</dbReference>
<protein>
    <submittedName>
        <fullName evidence="10">Alpha 1,6 mannopyranosyltransferase</fullName>
    </submittedName>
</protein>
<evidence type="ECO:0000256" key="8">
    <source>
        <dbReference type="SAM" id="MobiDB-lite"/>
    </source>
</evidence>
<keyword evidence="3 10" id="KW-0808">Transferase</keyword>
<dbReference type="InterPro" id="IPR049829">
    <property type="entry name" value="MptA/B-like"/>
</dbReference>
<evidence type="ECO:0000256" key="7">
    <source>
        <dbReference type="ARBA" id="ARBA00043987"/>
    </source>
</evidence>
<feature type="transmembrane region" description="Helical" evidence="9">
    <location>
        <begin position="529"/>
        <end position="545"/>
    </location>
</feature>
<evidence type="ECO:0000313" key="11">
    <source>
        <dbReference type="Proteomes" id="UP000261739"/>
    </source>
</evidence>
<evidence type="ECO:0000256" key="1">
    <source>
        <dbReference type="ARBA" id="ARBA00004141"/>
    </source>
</evidence>
<dbReference type="Pfam" id="PF26314">
    <property type="entry name" value="MptA_B_family"/>
    <property type="match status" value="1"/>
</dbReference>
<sequence>MNYATAGRSLPRRYNAGVTPQQPHPEPAPPRETGRGLRTVLPDLGPAGSRSALLHDSDDTDDTAATTTGTAHTGSPDLPRYRVRDHHLFTTAVFTGTLGSVLIGIGGIGAGAVPVVENSLWELPVTGFLSRLLHATTVTVFIGIALLCLAWVVLWRYCAPGRDRAGRPRRRSLPLRTVHRTAVAWIIPLLFTAPMFTQDIYSYLAQGAIAARGMDPYSAGPVDLLGADDPLARSVPYVWAHSPAPYGPVAVGLASVISHLTGDTIGAAVILHRLLAVGGIALAAWALTRLARRCRVNPTAALWLGILNPLVLLHLVAGVHNEAVMLGLLLPGLELALRATDPGRSRRARWWLGTAGILLICGAGLVKVTAFLALGFTGVALARFLGGRLRDLVVAAALHVAAAVVAVTALCLVTGLGFGWIFVQGGASEVISWMSATTDLGLLSNGLAESLGLGDHRDAALTTARAVGVLIGAFWVVRMLWAAFRGRIHPVGGLGVAMFFLVIFFPVVHPWYVLWAVIPLAAWADRRSFRIAVVAYSVILSFFILPRGLNLPPGTVAVIHLMSVVFLAVVLAVGWSLYRRGRPAD</sequence>
<comment type="caution">
    <text evidence="10">The sequence shown here is derived from an EMBL/GenBank/DDBJ whole genome shotgun (WGS) entry which is preliminary data.</text>
</comment>
<feature type="transmembrane region" description="Helical" evidence="9">
    <location>
        <begin position="396"/>
        <end position="423"/>
    </location>
</feature>
<organism evidence="10 11">
    <name type="scientific">Corynebacterium nuruki</name>
    <dbReference type="NCBI Taxonomy" id="1032851"/>
    <lineage>
        <taxon>Bacteria</taxon>
        <taxon>Bacillati</taxon>
        <taxon>Actinomycetota</taxon>
        <taxon>Actinomycetes</taxon>
        <taxon>Mycobacteriales</taxon>
        <taxon>Corynebacteriaceae</taxon>
        <taxon>Corynebacterium</taxon>
    </lineage>
</organism>
<gene>
    <name evidence="10" type="ORF">DIW82_04365</name>
</gene>
<proteinExistence type="inferred from homology"/>
<evidence type="ECO:0000256" key="3">
    <source>
        <dbReference type="ARBA" id="ARBA00022679"/>
    </source>
</evidence>
<keyword evidence="2" id="KW-0328">Glycosyltransferase</keyword>
<feature type="transmembrane region" description="Helical" evidence="9">
    <location>
        <begin position="351"/>
        <end position="376"/>
    </location>
</feature>
<accession>A0A3D4SY74</accession>
<evidence type="ECO:0000256" key="2">
    <source>
        <dbReference type="ARBA" id="ARBA00022676"/>
    </source>
</evidence>
<feature type="transmembrane region" description="Helical" evidence="9">
    <location>
        <begin position="323"/>
        <end position="339"/>
    </location>
</feature>
<feature type="transmembrane region" description="Helical" evidence="9">
    <location>
        <begin position="88"/>
        <end position="112"/>
    </location>
</feature>
<feature type="region of interest" description="Disordered" evidence="8">
    <location>
        <begin position="1"/>
        <end position="79"/>
    </location>
</feature>
<feature type="transmembrane region" description="Helical" evidence="9">
    <location>
        <begin position="265"/>
        <end position="288"/>
    </location>
</feature>
<dbReference type="AlphaFoldDB" id="A0A3D4SY74"/>
<dbReference type="Proteomes" id="UP000261739">
    <property type="component" value="Unassembled WGS sequence"/>
</dbReference>
<feature type="transmembrane region" description="Helical" evidence="9">
    <location>
        <begin position="178"/>
        <end position="196"/>
    </location>
</feature>
<name>A0A3D4SY74_9CORY</name>
<feature type="compositionally biased region" description="Low complexity" evidence="8">
    <location>
        <begin position="63"/>
        <end position="74"/>
    </location>
</feature>
<evidence type="ECO:0000256" key="9">
    <source>
        <dbReference type="SAM" id="Phobius"/>
    </source>
</evidence>
<dbReference type="GO" id="GO:0016020">
    <property type="term" value="C:membrane"/>
    <property type="evidence" value="ECO:0007669"/>
    <property type="project" value="UniProtKB-SubCell"/>
</dbReference>
<feature type="transmembrane region" description="Helical" evidence="9">
    <location>
        <begin position="132"/>
        <end position="157"/>
    </location>
</feature>
<feature type="transmembrane region" description="Helical" evidence="9">
    <location>
        <begin position="557"/>
        <end position="578"/>
    </location>
</feature>
<keyword evidence="6 9" id="KW-0472">Membrane</keyword>
<evidence type="ECO:0000256" key="5">
    <source>
        <dbReference type="ARBA" id="ARBA00022989"/>
    </source>
</evidence>
<comment type="similarity">
    <text evidence="7">Belongs to the MptA/B family.</text>
</comment>
<evidence type="ECO:0000256" key="6">
    <source>
        <dbReference type="ARBA" id="ARBA00023136"/>
    </source>
</evidence>
<reference evidence="10 11" key="1">
    <citation type="journal article" date="2018" name="Nat. Biotechnol.">
        <title>A standardized bacterial taxonomy based on genome phylogeny substantially revises the tree of life.</title>
        <authorList>
            <person name="Parks D.H."/>
            <person name="Chuvochina M."/>
            <person name="Waite D.W."/>
            <person name="Rinke C."/>
            <person name="Skarshewski A."/>
            <person name="Chaumeil P.A."/>
            <person name="Hugenholtz P."/>
        </authorList>
    </citation>
    <scope>NUCLEOTIDE SEQUENCE [LARGE SCALE GENOMIC DNA]</scope>
    <source>
        <strain evidence="10">UBA11247</strain>
    </source>
</reference>
<evidence type="ECO:0000313" key="10">
    <source>
        <dbReference type="EMBL" id="HCT14035.1"/>
    </source>
</evidence>
<keyword evidence="4 9" id="KW-0812">Transmembrane</keyword>